<gene>
    <name evidence="1" type="ORF">METZ01_LOCUS229562</name>
</gene>
<protein>
    <submittedName>
        <fullName evidence="1">Uncharacterized protein</fullName>
    </submittedName>
</protein>
<feature type="non-terminal residue" evidence="1">
    <location>
        <position position="24"/>
    </location>
</feature>
<dbReference type="EMBL" id="UINC01056546">
    <property type="protein sequence ID" value="SVB76708.1"/>
    <property type="molecule type" value="Genomic_DNA"/>
</dbReference>
<evidence type="ECO:0000313" key="1">
    <source>
        <dbReference type="EMBL" id="SVB76708.1"/>
    </source>
</evidence>
<organism evidence="1">
    <name type="scientific">marine metagenome</name>
    <dbReference type="NCBI Taxonomy" id="408172"/>
    <lineage>
        <taxon>unclassified sequences</taxon>
        <taxon>metagenomes</taxon>
        <taxon>ecological metagenomes</taxon>
    </lineage>
</organism>
<sequence length="24" mass="2659">MIDVKINLDKVGELLELADCRALS</sequence>
<reference evidence="1" key="1">
    <citation type="submission" date="2018-05" db="EMBL/GenBank/DDBJ databases">
        <authorList>
            <person name="Lanie J.A."/>
            <person name="Ng W.-L."/>
            <person name="Kazmierczak K.M."/>
            <person name="Andrzejewski T.M."/>
            <person name="Davidsen T.M."/>
            <person name="Wayne K.J."/>
            <person name="Tettelin H."/>
            <person name="Glass J.I."/>
            <person name="Rusch D."/>
            <person name="Podicherti R."/>
            <person name="Tsui H.-C.T."/>
            <person name="Winkler M.E."/>
        </authorList>
    </citation>
    <scope>NUCLEOTIDE SEQUENCE</scope>
</reference>
<name>A0A382GNK3_9ZZZZ</name>
<accession>A0A382GNK3</accession>
<dbReference type="AlphaFoldDB" id="A0A382GNK3"/>
<proteinExistence type="predicted"/>